<dbReference type="InterPro" id="IPR019734">
    <property type="entry name" value="TPR_rpt"/>
</dbReference>
<feature type="coiled-coil region" evidence="2">
    <location>
        <begin position="1632"/>
        <end position="1659"/>
    </location>
</feature>
<name>A0A7K3WRQ1_9FLAO</name>
<accession>A0A7K3WRQ1</accession>
<feature type="chain" id="PRO_5029641018" description="Tetratricopeptide repeat protein" evidence="4">
    <location>
        <begin position="17"/>
        <end position="2407"/>
    </location>
</feature>
<gene>
    <name evidence="5" type="ORF">G3O08_09485</name>
</gene>
<proteinExistence type="predicted"/>
<keyword evidence="4" id="KW-0732">Signal</keyword>
<dbReference type="SUPFAM" id="SSF48452">
    <property type="entry name" value="TPR-like"/>
    <property type="match status" value="1"/>
</dbReference>
<feature type="coiled-coil region" evidence="2">
    <location>
        <begin position="679"/>
        <end position="735"/>
    </location>
</feature>
<evidence type="ECO:0000313" key="6">
    <source>
        <dbReference type="Proteomes" id="UP000486602"/>
    </source>
</evidence>
<feature type="compositionally biased region" description="Low complexity" evidence="3">
    <location>
        <begin position="1971"/>
        <end position="1983"/>
    </location>
</feature>
<feature type="region of interest" description="Disordered" evidence="3">
    <location>
        <begin position="856"/>
        <end position="995"/>
    </location>
</feature>
<evidence type="ECO:0008006" key="7">
    <source>
        <dbReference type="Google" id="ProtNLM"/>
    </source>
</evidence>
<evidence type="ECO:0000256" key="2">
    <source>
        <dbReference type="SAM" id="Coils"/>
    </source>
</evidence>
<feature type="compositionally biased region" description="Basic and acidic residues" evidence="3">
    <location>
        <begin position="948"/>
        <end position="959"/>
    </location>
</feature>
<keyword evidence="6" id="KW-1185">Reference proteome</keyword>
<sequence>MLISVMCFFAVLTANAQYSEDDLLKEANALFEQGQYAKAMPLYSQLLSLNPTKPEFNYKYGATALYGDADKKEEAIKFLRYASTKNGIDNKCWYFLGRAYHLNYQFADAIHAYNKYKVLAGNKASEALGVDREIEDCRNGQNLLSKIKEVKVLNKKQSTEEAFFRIYDLKDIGGKILVTPEVLLSSLDKKRNQKSLIHFRGTGTTVYFSSYGKDGENGLDIYSAEVLPGGSFSDPVLLGPSINTPYDEDYPFMHPDNSTFYFSSKGHSSMGGYDVFKSTYVGGSFSSPENLDFAINTPDDDLFYIADSLKNMAYFASARSSKQGELHVYKVLVSSVPADITFVKGNFINRIALDNKLAKITVVDASTNKVVDVQYTDPQTGDYVLSFPRSGRFKLSVEAEKSDRIHAGIVEIPKSSGITAYLQEMELVSSAGVEKLLINNLFDQQYDGDVAALAQKMLRQRAALDVNFNAQEETEPEPEVEEKVDNIALAYNAAGFGAGLSNEKVLEASQKRKTDLSAKKEKINDLKLAAQQYYFQAVSAANTQSKEAKDLIAQAATMPEEKRGEVMFKAGIAKMEAENALREADNTSKLINELNALEKQAAEAEQEADNQSKALDAALNSADYNTALEALKAEKSIQEKQDRTNRDFDAIDQMQITSVQSRNDAQKFLDRASSIRSQADDAETRLHNKTRQREKLTGKDAKALDAEISRLTEEADDAKNRATKAFEQAAKVQEESYDKKQQFEILSQINKEVNTPNYQAPQSTSISAANKETLTSLESEVANLEIDGKQVSAYLKDNPQATANFDSDQKELAFKRAYAVDGADLSLETNDEIAVYENPQEEVAIANAIGNNNQQTAAENEDGINETESDEHLSEAKPNQIDKNPIESSADADELASGDLGESKTEVSNADVNQINENGEKTTEAPFAESEKPKMKTQEDTESTFAEAQKEKVKTKEATESTFAEAENTTKKQTENDASLADNTSAKENTKSDKALTGVSTENKIAAENVKIEAAEDWISIIDASIADLERGVGGDENENIEEQLEQYQALKGTKEKEIALSKSKISELKGEMTLADDGAEDVVDQPENESVTALARAELDLESLSVSHIARLEMKVADAYSDKKYEKKISKIDTDYLSEIAAAELSGNSDPEIALDRIKLNTKFIESVDQLIRGEGVSDLKTEDLIELRRIKSLEIRQDRLVETGEMAYKPHTTKAVEYAALMSEPVSNSDLRGDSNLSEAENELTGLSPEFAAELRAPYSRNVLLGDYDVELQKIEAENSGMVLLAERIALNKAYLSSLQAELQMYSAALEGESNPKNAELIQGRYQILLAERSAVVDEIDADQKEIKALTEIEEDVVEEPLEVFIESEPEEVPGRDAMPVAIEPSPNYVRNIEESFNEQISAIEANELIEKERLERVALLNATTALKIDSLLVELVAKLDIPGAALNKDSLQVQIQLLDAIAADKRQESDRLINEAEMLTLADNSISNADATVAETANTENLKTVKRAELTNRIEVSDLESEWIDVPVIAGLKYKSLNANISRDRMDPMIDSLNLMTSNARNLVTAINASSDINEQAESLSKLDLIKKQISDLQNRLTSEISKSNTAEISYFQNSNNALISRLKEFKSEVKTENKIESFSREIANLNRSFSEIETRAERKEISENERIESENKLIAGLSLLNTTLEREVKNVEPEVISVEMAATEIERNAKSEPLLEAMMENPDNYKPEPGKTYITPIHRLIETDLNENQKIELAKKDQALAIDYSFILKPTPESDTRLIESSTKIDERGLKLLESNPDQFRYLLSSLGADSLKRMETRQAAYAKKMDSESIEKFAEVKRLEGIIVHEENPNVKQELQTRVNRIIAEATVNYQKSSMATFQAEKLRNLRKEQESEVVAAASDLSGQEIAEMNQIMDRETYTVVPSDFASAEMSKSNTSKPKKNSRNKVEDKDSKPDLTTAEIEKPEENAASSSSKESVANASTVDAAADVMPINENLSSIDEKLLLEAHGNWLNVFEIIAEKDDFSDVKESLFVKSEGSVYSDKKPIPVDPVMPGGLVFQVQVGAFRNSIPQDLYGDFAPIMGQELPNGITRYRAGIFRTYKAAITARNQIREKGYSDAFVVAYVDGERLTGTQAQQILEQTRVAEGMTVAETLAPKPAGTSQPTGSSAQETGITAATEIPRTDYYNDPEAAEANLVEATTGLFYTVQVGVYSKPVKLDALFNLVELNSELTSTGYIRYTSGRYTSPETAGIRKAEVIEKGVGDAFITAYYNGKRISISKAQSIFVAEGTSALSPAIGKKPAVGKVDSSGVNTDVVKKDDIKYVVILGSYAGAVPQNVANVFLERSDLKIRRVTAPNGISIYASPEFESKAEAEEFLKLSLAAGVNSAVMGKVVNGVISAVDSR</sequence>
<dbReference type="InterPro" id="IPR011990">
    <property type="entry name" value="TPR-like_helical_dom_sf"/>
</dbReference>
<dbReference type="Gene3D" id="1.25.40.10">
    <property type="entry name" value="Tetratricopeptide repeat domain"/>
    <property type="match status" value="1"/>
</dbReference>
<comment type="caution">
    <text evidence="5">The sequence shown here is derived from an EMBL/GenBank/DDBJ whole genome shotgun (WGS) entry which is preliminary data.</text>
</comment>
<organism evidence="5 6">
    <name type="scientific">Cryomorpha ignava</name>
    <dbReference type="NCBI Taxonomy" id="101383"/>
    <lineage>
        <taxon>Bacteria</taxon>
        <taxon>Pseudomonadati</taxon>
        <taxon>Bacteroidota</taxon>
        <taxon>Flavobacteriia</taxon>
        <taxon>Flavobacteriales</taxon>
        <taxon>Cryomorphaceae</taxon>
        <taxon>Cryomorpha</taxon>
    </lineage>
</organism>
<evidence type="ECO:0000313" key="5">
    <source>
        <dbReference type="EMBL" id="NEN23731.1"/>
    </source>
</evidence>
<feature type="region of interest" description="Disordered" evidence="3">
    <location>
        <begin position="1932"/>
        <end position="1983"/>
    </location>
</feature>
<reference evidence="5 6" key="1">
    <citation type="submission" date="2020-02" db="EMBL/GenBank/DDBJ databases">
        <title>Out from the shadows clarifying the taxonomy of the family Cryomorphaceae and related taxa by utilizing the GTDB taxonomic framework.</title>
        <authorList>
            <person name="Bowman J.P."/>
        </authorList>
    </citation>
    <scope>NUCLEOTIDE SEQUENCE [LARGE SCALE GENOMIC DNA]</scope>
    <source>
        <strain evidence="5 6">QSSC 1-22</strain>
    </source>
</reference>
<dbReference type="SUPFAM" id="SSF75011">
    <property type="entry name" value="3-carboxy-cis,cis-mucoante lactonizing enzyme"/>
    <property type="match status" value="1"/>
</dbReference>
<dbReference type="RefSeq" id="WP_163285124.1">
    <property type="nucleotide sequence ID" value="NZ_JAAGVY010000014.1"/>
</dbReference>
<feature type="repeat" description="TPR" evidence="1">
    <location>
        <begin position="20"/>
        <end position="53"/>
    </location>
</feature>
<dbReference type="Proteomes" id="UP000486602">
    <property type="component" value="Unassembled WGS sequence"/>
</dbReference>
<feature type="compositionally biased region" description="Basic and acidic residues" evidence="3">
    <location>
        <begin position="1949"/>
        <end position="1970"/>
    </location>
</feature>
<dbReference type="EMBL" id="JAAGVY010000014">
    <property type="protein sequence ID" value="NEN23731.1"/>
    <property type="molecule type" value="Genomic_DNA"/>
</dbReference>
<evidence type="ECO:0000256" key="1">
    <source>
        <dbReference type="PROSITE-ProRule" id="PRU00339"/>
    </source>
</evidence>
<feature type="compositionally biased region" description="Polar residues" evidence="3">
    <location>
        <begin position="906"/>
        <end position="917"/>
    </location>
</feature>
<dbReference type="Pfam" id="PF07676">
    <property type="entry name" value="PD40"/>
    <property type="match status" value="1"/>
</dbReference>
<protein>
    <recommendedName>
        <fullName evidence="7">Tetratricopeptide repeat protein</fullName>
    </recommendedName>
</protein>
<dbReference type="SMART" id="SM00028">
    <property type="entry name" value="TPR"/>
    <property type="match status" value="2"/>
</dbReference>
<evidence type="ECO:0000256" key="3">
    <source>
        <dbReference type="SAM" id="MobiDB-lite"/>
    </source>
</evidence>
<feature type="compositionally biased region" description="Acidic residues" evidence="3">
    <location>
        <begin position="859"/>
        <end position="869"/>
    </location>
</feature>
<keyword evidence="2" id="KW-0175">Coiled coil</keyword>
<feature type="coiled-coil region" evidence="2">
    <location>
        <begin position="577"/>
        <end position="621"/>
    </location>
</feature>
<keyword evidence="1" id="KW-0802">TPR repeat</keyword>
<dbReference type="PROSITE" id="PS50005">
    <property type="entry name" value="TPR"/>
    <property type="match status" value="1"/>
</dbReference>
<feature type="compositionally biased region" description="Basic and acidic residues" evidence="3">
    <location>
        <begin position="918"/>
        <end position="939"/>
    </location>
</feature>
<feature type="signal peptide" evidence="4">
    <location>
        <begin position="1"/>
        <end position="16"/>
    </location>
</feature>
<evidence type="ECO:0000256" key="4">
    <source>
        <dbReference type="SAM" id="SignalP"/>
    </source>
</evidence>
<dbReference type="InterPro" id="IPR011659">
    <property type="entry name" value="WD40"/>
</dbReference>